<keyword evidence="1" id="KW-0812">Transmembrane</keyword>
<dbReference type="AlphaFoldDB" id="A0A3S4WPE1"/>
<dbReference type="EMBL" id="LR134493">
    <property type="protein sequence ID" value="VEI70548.1"/>
    <property type="molecule type" value="Genomic_DNA"/>
</dbReference>
<keyword evidence="1" id="KW-1133">Transmembrane helix</keyword>
<reference evidence="2 3" key="1">
    <citation type="submission" date="2018-12" db="EMBL/GenBank/DDBJ databases">
        <authorList>
            <consortium name="Pathogen Informatics"/>
        </authorList>
    </citation>
    <scope>NUCLEOTIDE SEQUENCE [LARGE SCALE GENOMIC DNA]</scope>
    <source>
        <strain evidence="2 3">NCTC10036</strain>
    </source>
</reference>
<proteinExistence type="predicted"/>
<name>A0A3S4WPE1_SERRU</name>
<evidence type="ECO:0000313" key="3">
    <source>
        <dbReference type="Proteomes" id="UP000281904"/>
    </source>
</evidence>
<evidence type="ECO:0000256" key="1">
    <source>
        <dbReference type="SAM" id="Phobius"/>
    </source>
</evidence>
<dbReference type="RefSeq" id="WP_015672325.1">
    <property type="nucleotide sequence ID" value="NZ_JAMWJM010000001.1"/>
</dbReference>
<protein>
    <submittedName>
        <fullName evidence="2">Uncharacterized protein</fullName>
    </submittedName>
</protein>
<sequence length="71" mass="8270">MKNAGILKRGISFFRDVLFQLMLFVMLALCVYFFFHFETVTARLIAITATVVVFYIVHKIMDLMSRKMKGS</sequence>
<organism evidence="2 3">
    <name type="scientific">Serratia rubidaea</name>
    <name type="common">Serratia marinorubra</name>
    <dbReference type="NCBI Taxonomy" id="61652"/>
    <lineage>
        <taxon>Bacteria</taxon>
        <taxon>Pseudomonadati</taxon>
        <taxon>Pseudomonadota</taxon>
        <taxon>Gammaproteobacteria</taxon>
        <taxon>Enterobacterales</taxon>
        <taxon>Yersiniaceae</taxon>
        <taxon>Serratia</taxon>
    </lineage>
</organism>
<gene>
    <name evidence="2" type="ORF">NCTC10036_04037</name>
</gene>
<keyword evidence="1" id="KW-0472">Membrane</keyword>
<feature type="transmembrane region" description="Helical" evidence="1">
    <location>
        <begin position="12"/>
        <end position="34"/>
    </location>
</feature>
<evidence type="ECO:0000313" key="2">
    <source>
        <dbReference type="EMBL" id="VEI70548.1"/>
    </source>
</evidence>
<dbReference type="Proteomes" id="UP000281904">
    <property type="component" value="Chromosome"/>
</dbReference>
<feature type="transmembrane region" description="Helical" evidence="1">
    <location>
        <begin position="40"/>
        <end position="58"/>
    </location>
</feature>
<accession>A0A3S4WPE1</accession>